<accession>K0IGN4</accession>
<feature type="transmembrane region" description="Helical" evidence="1">
    <location>
        <begin position="45"/>
        <end position="68"/>
    </location>
</feature>
<organism evidence="2 3">
    <name type="scientific">Nitrososphaera gargensis (strain Ga9.2)</name>
    <dbReference type="NCBI Taxonomy" id="1237085"/>
    <lineage>
        <taxon>Archaea</taxon>
        <taxon>Nitrososphaerota</taxon>
        <taxon>Nitrososphaeria</taxon>
        <taxon>Nitrososphaerales</taxon>
        <taxon>Nitrososphaeraceae</taxon>
        <taxon>Nitrososphaera</taxon>
    </lineage>
</organism>
<dbReference type="InParanoid" id="K0IGN4"/>
<keyword evidence="1" id="KW-0812">Transmembrane</keyword>
<keyword evidence="3" id="KW-1185">Reference proteome</keyword>
<dbReference type="Gene3D" id="1.20.210.10">
    <property type="entry name" value="Cytochrome c oxidase-like, subunit I domain"/>
    <property type="match status" value="1"/>
</dbReference>
<dbReference type="KEGG" id="nga:Ngar_c20530"/>
<protein>
    <submittedName>
        <fullName evidence="2">Uncharacterized protein</fullName>
    </submittedName>
</protein>
<evidence type="ECO:0000256" key="1">
    <source>
        <dbReference type="SAM" id="Phobius"/>
    </source>
</evidence>
<evidence type="ECO:0000313" key="3">
    <source>
        <dbReference type="Proteomes" id="UP000008037"/>
    </source>
</evidence>
<proteinExistence type="predicted"/>
<gene>
    <name evidence="2" type="ordered locus">Ngar_c20530</name>
</gene>
<keyword evidence="1" id="KW-1133">Transmembrane helix</keyword>
<reference evidence="2 3" key="1">
    <citation type="journal article" date="2012" name="Environ. Microbiol.">
        <title>The genome of the ammonia-oxidizing Candidatus Nitrososphaera gargensis: insights into metabolic versatility and environmental adaptations.</title>
        <authorList>
            <person name="Spang A."/>
            <person name="Poehlein A."/>
            <person name="Offre P."/>
            <person name="Zumbragel S."/>
            <person name="Haider S."/>
            <person name="Rychlik N."/>
            <person name="Nowka B."/>
            <person name="Schmeisser C."/>
            <person name="Lebedeva E.V."/>
            <person name="Rattei T."/>
            <person name="Bohm C."/>
            <person name="Schmid M."/>
            <person name="Galushko A."/>
            <person name="Hatzenpichler R."/>
            <person name="Weinmaier T."/>
            <person name="Daniel R."/>
            <person name="Schleper C."/>
            <person name="Spieck E."/>
            <person name="Streit W."/>
            <person name="Wagner M."/>
        </authorList>
    </citation>
    <scope>NUCLEOTIDE SEQUENCE [LARGE SCALE GENOMIC DNA]</scope>
    <source>
        <strain evidence="3">Ga9.2</strain>
    </source>
</reference>
<dbReference type="EMBL" id="CP002408">
    <property type="protein sequence ID" value="AFU58985.1"/>
    <property type="molecule type" value="Genomic_DNA"/>
</dbReference>
<name>K0IGN4_NITGG</name>
<feature type="transmembrane region" description="Helical" evidence="1">
    <location>
        <begin position="139"/>
        <end position="161"/>
    </location>
</feature>
<sequence length="167" mass="17487">MAAAVVQGAVVAGLTVFLVLGQISFIKPEVSRVMAAGGAGTWFTFGYMMYIIVGVMGVAVSALFYHYLENVLGRRIRRSAKALAWTHLVLMNVGTAAAMGLLMYAGYLGGSSMLPENVGGQGFNAGQAHEILAPFVEPISVAILVIVASVVAGGTGFLMTYRYSNTS</sequence>
<evidence type="ECO:0000313" key="2">
    <source>
        <dbReference type="EMBL" id="AFU58985.1"/>
    </source>
</evidence>
<dbReference type="AlphaFoldDB" id="K0IGN4"/>
<dbReference type="STRING" id="1237085.Ngar_c20530"/>
<dbReference type="Proteomes" id="UP000008037">
    <property type="component" value="Chromosome"/>
</dbReference>
<dbReference type="HOGENOM" id="CLU_117038_0_0_2"/>
<feature type="transmembrane region" description="Helical" evidence="1">
    <location>
        <begin position="88"/>
        <end position="107"/>
    </location>
</feature>
<dbReference type="BioCyc" id="CNIT1237085:G1324-2051-MONOMER"/>
<dbReference type="InterPro" id="IPR036927">
    <property type="entry name" value="Cyt_c_oxase-like_su1_sf"/>
</dbReference>
<keyword evidence="1" id="KW-0472">Membrane</keyword>